<comment type="caution">
    <text evidence="1">The sequence shown here is derived from an EMBL/GenBank/DDBJ whole genome shotgun (WGS) entry which is preliminary data.</text>
</comment>
<evidence type="ECO:0000313" key="2">
    <source>
        <dbReference type="Proteomes" id="UP001154282"/>
    </source>
</evidence>
<accession>A0AAV0J955</accession>
<evidence type="ECO:0000313" key="1">
    <source>
        <dbReference type="EMBL" id="CAI0405403.1"/>
    </source>
</evidence>
<dbReference type="AlphaFoldDB" id="A0AAV0J955"/>
<reference evidence="1" key="1">
    <citation type="submission" date="2022-08" db="EMBL/GenBank/DDBJ databases">
        <authorList>
            <person name="Gutierrez-Valencia J."/>
        </authorList>
    </citation>
    <scope>NUCLEOTIDE SEQUENCE</scope>
</reference>
<protein>
    <submittedName>
        <fullName evidence="1">Uncharacterized protein</fullName>
    </submittedName>
</protein>
<proteinExistence type="predicted"/>
<gene>
    <name evidence="1" type="ORF">LITE_LOCUS12859</name>
</gene>
<dbReference type="EMBL" id="CAMGYJ010000004">
    <property type="protein sequence ID" value="CAI0405403.1"/>
    <property type="molecule type" value="Genomic_DNA"/>
</dbReference>
<keyword evidence="2" id="KW-1185">Reference proteome</keyword>
<name>A0AAV0J955_9ROSI</name>
<dbReference type="Proteomes" id="UP001154282">
    <property type="component" value="Unassembled WGS sequence"/>
</dbReference>
<sequence>MELPRLHSILRSPFRFSPHRRRIRTHRASGSLKLKHPGSGLDFSSPAYRRGLFPFRHS</sequence>
<organism evidence="1 2">
    <name type="scientific">Linum tenue</name>
    <dbReference type="NCBI Taxonomy" id="586396"/>
    <lineage>
        <taxon>Eukaryota</taxon>
        <taxon>Viridiplantae</taxon>
        <taxon>Streptophyta</taxon>
        <taxon>Embryophyta</taxon>
        <taxon>Tracheophyta</taxon>
        <taxon>Spermatophyta</taxon>
        <taxon>Magnoliopsida</taxon>
        <taxon>eudicotyledons</taxon>
        <taxon>Gunneridae</taxon>
        <taxon>Pentapetalae</taxon>
        <taxon>rosids</taxon>
        <taxon>fabids</taxon>
        <taxon>Malpighiales</taxon>
        <taxon>Linaceae</taxon>
        <taxon>Linum</taxon>
    </lineage>
</organism>